<name>A0A2P6VKV8_9CHLO</name>
<keyword evidence="5" id="KW-1185">Reference proteome</keyword>
<dbReference type="AlphaFoldDB" id="A0A2P6VKV8"/>
<dbReference type="EMBL" id="LHPF02000004">
    <property type="protein sequence ID" value="PSC74723.1"/>
    <property type="molecule type" value="Genomic_DNA"/>
</dbReference>
<evidence type="ECO:0000313" key="5">
    <source>
        <dbReference type="Proteomes" id="UP000239649"/>
    </source>
</evidence>
<accession>A0A2P6VKV8</accession>
<feature type="compositionally biased region" description="Low complexity" evidence="2">
    <location>
        <begin position="369"/>
        <end position="403"/>
    </location>
</feature>
<dbReference type="OrthoDB" id="547517at2759"/>
<proteinExistence type="predicted"/>
<feature type="region of interest" description="Disordered" evidence="2">
    <location>
        <begin position="1"/>
        <end position="175"/>
    </location>
</feature>
<feature type="compositionally biased region" description="Basic and acidic residues" evidence="2">
    <location>
        <begin position="73"/>
        <end position="84"/>
    </location>
</feature>
<evidence type="ECO:0000313" key="4">
    <source>
        <dbReference type="EMBL" id="PSC74723.1"/>
    </source>
</evidence>
<feature type="domain" description="HTH HARE-type" evidence="3">
    <location>
        <begin position="175"/>
        <end position="248"/>
    </location>
</feature>
<dbReference type="Pfam" id="PF05066">
    <property type="entry name" value="HARE-HTH"/>
    <property type="match status" value="1"/>
</dbReference>
<evidence type="ECO:0000256" key="1">
    <source>
        <dbReference type="ARBA" id="ARBA00023163"/>
    </source>
</evidence>
<reference evidence="4 5" key="1">
    <citation type="journal article" date="2018" name="Plant J.">
        <title>Genome sequences of Chlorella sorokiniana UTEX 1602 and Micractinium conductrix SAG 241.80: implications to maltose excretion by a green alga.</title>
        <authorList>
            <person name="Arriola M.B."/>
            <person name="Velmurugan N."/>
            <person name="Zhang Y."/>
            <person name="Plunkett M.H."/>
            <person name="Hondzo H."/>
            <person name="Barney B.M."/>
        </authorList>
    </citation>
    <scope>NUCLEOTIDE SEQUENCE [LARGE SCALE GENOMIC DNA]</scope>
    <source>
        <strain evidence="4 5">SAG 241.80</strain>
    </source>
</reference>
<feature type="compositionally biased region" description="Low complexity" evidence="2">
    <location>
        <begin position="421"/>
        <end position="453"/>
    </location>
</feature>
<evidence type="ECO:0000256" key="2">
    <source>
        <dbReference type="SAM" id="MobiDB-lite"/>
    </source>
</evidence>
<feature type="compositionally biased region" description="Basic and acidic residues" evidence="2">
    <location>
        <begin position="407"/>
        <end position="417"/>
    </location>
</feature>
<dbReference type="PROSITE" id="PS51913">
    <property type="entry name" value="HTH_HARE"/>
    <property type="match status" value="1"/>
</dbReference>
<organism evidence="4 5">
    <name type="scientific">Micractinium conductrix</name>
    <dbReference type="NCBI Taxonomy" id="554055"/>
    <lineage>
        <taxon>Eukaryota</taxon>
        <taxon>Viridiplantae</taxon>
        <taxon>Chlorophyta</taxon>
        <taxon>core chlorophytes</taxon>
        <taxon>Trebouxiophyceae</taxon>
        <taxon>Chlorellales</taxon>
        <taxon>Chlorellaceae</taxon>
        <taxon>Chlorella clade</taxon>
        <taxon>Micractinium</taxon>
    </lineage>
</organism>
<feature type="region of interest" description="Disordered" evidence="2">
    <location>
        <begin position="361"/>
        <end position="493"/>
    </location>
</feature>
<gene>
    <name evidence="4" type="ORF">C2E20_2227</name>
</gene>
<feature type="compositionally biased region" description="Low complexity" evidence="2">
    <location>
        <begin position="125"/>
        <end position="143"/>
    </location>
</feature>
<dbReference type="STRING" id="554055.A0A2P6VKV8"/>
<sequence length="763" mass="77586">MPKRSASDALQAAVPAPKVEGAALKSRSGRVVRPKVWDDGTLAAPLAALKDDAGEGSPVPERGDPDAADPDFSLEKEQASEEGHASGGTAHGGAAVSSGHHAHSHPHGADSGEEGEVPYSDDSPRVSVGGSQGSVGRARSGSVGRDEHGKFTSGHRARGGRGGRAGGRGEGGGGGIFKQAAVEVLRLEKRLMSTGEIARVALKRGLIKCTGKTPEATMASALYTDIKRKEGQSVFIRPHEGLFGLREWVEQGVAFQDEFAEEMAKRARAAFGVYAGIPGMPPMMPPMVDSDGVPIGTPYGPAMMPFPGMPPMGMLPPDMLPPGMAAHHSTHAAAGAAKGAAKGSDDDGLMGLLAAAEELTKTTGEEGKPQAAAEGEQPAAAAAAAAQQEQAAAAAPEGEGAAPMDTDGERQQQHGEAGETAEQQLPAAQQQQDAQQLQQQHAQQQGASEAGTAADEDDAAAALAAVADAAAEEPAGARRGASEEPAEGRRFPGFPMPGEAGAMPYPYPYHMYHQAYGYYQPYMYGPPPAGVPGLPPLPKQRSGGAPGELQLLQSGGSGGLDLTVRGSNRAFTGAARGAGGAAAVAAAVAADGQEQVNILNLPLPEVELQGEVVAGGDSGVPAGSVAPGQLKEAEAQVMGLEKELGTSHPEVGKAYLSLSRLYLAGCAESNAKQLAVAALSRAAEIMNVCQLALKRQPSCSSSFTYLMDRIRSGEQRPLALAVPAAAAAAAAPATLAEQRPVGEPAAHGEDAHVALPGSAVEAH</sequence>
<evidence type="ECO:0000259" key="3">
    <source>
        <dbReference type="PROSITE" id="PS51913"/>
    </source>
</evidence>
<dbReference type="Proteomes" id="UP000239649">
    <property type="component" value="Unassembled WGS sequence"/>
</dbReference>
<dbReference type="InterPro" id="IPR007759">
    <property type="entry name" value="Asxl_HARE-HTH"/>
</dbReference>
<feature type="compositionally biased region" description="Basic and acidic residues" evidence="2">
    <location>
        <begin position="480"/>
        <end position="490"/>
    </location>
</feature>
<keyword evidence="1" id="KW-0804">Transcription</keyword>
<feature type="compositionally biased region" description="Gly residues" evidence="2">
    <location>
        <begin position="162"/>
        <end position="175"/>
    </location>
</feature>
<comment type="caution">
    <text evidence="4">The sequence shown here is derived from an EMBL/GenBank/DDBJ whole genome shotgun (WGS) entry which is preliminary data.</text>
</comment>
<protein>
    <submittedName>
        <fullName evidence="4">Tctex1 domain-containing 2</fullName>
    </submittedName>
</protein>
<dbReference type="GO" id="GO:0006355">
    <property type="term" value="P:regulation of DNA-templated transcription"/>
    <property type="evidence" value="ECO:0007669"/>
    <property type="project" value="InterPro"/>
</dbReference>
<feature type="compositionally biased region" description="Low complexity" evidence="2">
    <location>
        <begin position="460"/>
        <end position="479"/>
    </location>
</feature>